<keyword evidence="3" id="KW-1185">Reference proteome</keyword>
<protein>
    <submittedName>
        <fullName evidence="2">Uncharacterized protein</fullName>
    </submittedName>
</protein>
<organism evidence="2 3">
    <name type="scientific">Actinomadura decatromicini</name>
    <dbReference type="NCBI Taxonomy" id="2604572"/>
    <lineage>
        <taxon>Bacteria</taxon>
        <taxon>Bacillati</taxon>
        <taxon>Actinomycetota</taxon>
        <taxon>Actinomycetes</taxon>
        <taxon>Streptosporangiales</taxon>
        <taxon>Thermomonosporaceae</taxon>
        <taxon>Actinomadura</taxon>
    </lineage>
</organism>
<evidence type="ECO:0000256" key="1">
    <source>
        <dbReference type="SAM" id="MobiDB-lite"/>
    </source>
</evidence>
<proteinExistence type="predicted"/>
<feature type="compositionally biased region" description="Acidic residues" evidence="1">
    <location>
        <begin position="68"/>
        <end position="77"/>
    </location>
</feature>
<evidence type="ECO:0000313" key="3">
    <source>
        <dbReference type="Proteomes" id="UP000323505"/>
    </source>
</evidence>
<dbReference type="AlphaFoldDB" id="A0A5D3FWB5"/>
<dbReference type="Proteomes" id="UP000323505">
    <property type="component" value="Unassembled WGS sequence"/>
</dbReference>
<feature type="region of interest" description="Disordered" evidence="1">
    <location>
        <begin position="68"/>
        <end position="143"/>
    </location>
</feature>
<dbReference type="RefSeq" id="WP_148757733.1">
    <property type="nucleotide sequence ID" value="NZ_VSRQ01000001.1"/>
</dbReference>
<evidence type="ECO:0000313" key="2">
    <source>
        <dbReference type="EMBL" id="TYK53147.1"/>
    </source>
</evidence>
<reference evidence="2 3" key="1">
    <citation type="submission" date="2019-08" db="EMBL/GenBank/DDBJ databases">
        <title>Actinomadura sp. nov. CYP1-5 isolated from mountain soil.</title>
        <authorList>
            <person name="Songsumanus A."/>
            <person name="Kuncharoen N."/>
            <person name="Kudo T."/>
            <person name="Yuki M."/>
            <person name="Igarashi Y."/>
            <person name="Tanasupawat S."/>
        </authorList>
    </citation>
    <scope>NUCLEOTIDE SEQUENCE [LARGE SCALE GENOMIC DNA]</scope>
    <source>
        <strain evidence="2 3">CYP1-5</strain>
    </source>
</reference>
<sequence>MKELLRSLGLVQRIEQGRVPAQFDGPDDDRPELLRLRLGLPVATLERDALINDFRKTDIPSRCTFDFLDESGPDPSEEIARLPSPHTHDPTPEIAEESSIEEQQEGCPSRIEGLEQQFVRTADHGHLDPPRSHRVADLAECSR</sequence>
<dbReference type="EMBL" id="VSRQ01000001">
    <property type="protein sequence ID" value="TYK53147.1"/>
    <property type="molecule type" value="Genomic_DNA"/>
</dbReference>
<accession>A0A5D3FWB5</accession>
<comment type="caution">
    <text evidence="2">The sequence shown here is derived from an EMBL/GenBank/DDBJ whole genome shotgun (WGS) entry which is preliminary data.</text>
</comment>
<feature type="compositionally biased region" description="Basic and acidic residues" evidence="1">
    <location>
        <begin position="121"/>
        <end position="143"/>
    </location>
</feature>
<gene>
    <name evidence="2" type="ORF">FXF68_05340</name>
</gene>
<name>A0A5D3FWB5_9ACTN</name>
<feature type="compositionally biased region" description="Acidic residues" evidence="1">
    <location>
        <begin position="94"/>
        <end position="104"/>
    </location>
</feature>